<comment type="caution">
    <text evidence="1">The sequence shown here is derived from an EMBL/GenBank/DDBJ whole genome shotgun (WGS) entry which is preliminary data.</text>
</comment>
<reference evidence="1 2" key="1">
    <citation type="submission" date="2019-12" db="EMBL/GenBank/DDBJ databases">
        <title>Novel species isolated from a subtropical stream in China.</title>
        <authorList>
            <person name="Lu H."/>
        </authorList>
    </citation>
    <scope>NUCLEOTIDE SEQUENCE [LARGE SCALE GENOMIC DNA]</scope>
    <source>
        <strain evidence="1 2">CY42W</strain>
    </source>
</reference>
<feature type="non-terminal residue" evidence="1">
    <location>
        <position position="1"/>
    </location>
</feature>
<protein>
    <submittedName>
        <fullName evidence="1">Uncharacterized protein</fullName>
    </submittedName>
</protein>
<keyword evidence="2" id="KW-1185">Reference proteome</keyword>
<evidence type="ECO:0000313" key="1">
    <source>
        <dbReference type="EMBL" id="MYN30255.1"/>
    </source>
</evidence>
<dbReference type="RefSeq" id="WP_161057949.1">
    <property type="nucleotide sequence ID" value="NZ_WWCT01000034.1"/>
</dbReference>
<gene>
    <name evidence="1" type="ORF">GTP69_27990</name>
</gene>
<dbReference type="Proteomes" id="UP000642144">
    <property type="component" value="Unassembled WGS sequence"/>
</dbReference>
<evidence type="ECO:0000313" key="2">
    <source>
        <dbReference type="Proteomes" id="UP000642144"/>
    </source>
</evidence>
<proteinExistence type="predicted"/>
<name>A0ABW9W9W7_9BURK</name>
<accession>A0ABW9W9W7</accession>
<dbReference type="EMBL" id="WWCT01000034">
    <property type="protein sequence ID" value="MYN30255.1"/>
    <property type="molecule type" value="Genomic_DNA"/>
</dbReference>
<organism evidence="1 2">
    <name type="scientific">Duganella levis</name>
    <dbReference type="NCBI Taxonomy" id="2692169"/>
    <lineage>
        <taxon>Bacteria</taxon>
        <taxon>Pseudomonadati</taxon>
        <taxon>Pseudomonadota</taxon>
        <taxon>Betaproteobacteria</taxon>
        <taxon>Burkholderiales</taxon>
        <taxon>Oxalobacteraceae</taxon>
        <taxon>Telluria group</taxon>
        <taxon>Duganella</taxon>
    </lineage>
</organism>
<sequence length="62" mass="6869">VQVERLARQPAADRGELAALARAMQGMREIAGRNIQVARRSAASVERIQLEALRFARRLAQA</sequence>